<reference evidence="4" key="1">
    <citation type="submission" date="2018-09" db="EMBL/GenBank/DDBJ databases">
        <title>Complete Genome Sequencing of Sulfolobus sp. JCM 16834.</title>
        <authorList>
            <person name="Kato S."/>
            <person name="Itoh T."/>
            <person name="Ohkuma M."/>
        </authorList>
    </citation>
    <scope>NUCLEOTIDE SEQUENCE [LARGE SCALE GENOMIC DNA]</scope>
    <source>
        <strain evidence="4">IC-007</strain>
    </source>
</reference>
<evidence type="ECO:0000313" key="1">
    <source>
        <dbReference type="EMBL" id="BBG22722.1"/>
    </source>
</evidence>
<dbReference type="NCBIfam" id="NF047630">
    <property type="entry name" value="SulOxRed"/>
    <property type="match status" value="1"/>
</dbReference>
<dbReference type="EMBL" id="AP018929">
    <property type="protein sequence ID" value="BBG22722.1"/>
    <property type="molecule type" value="Genomic_DNA"/>
</dbReference>
<evidence type="ECO:0000313" key="4">
    <source>
        <dbReference type="Proteomes" id="UP000325030"/>
    </source>
</evidence>
<reference evidence="1 3" key="2">
    <citation type="journal article" date="2020" name="Int. J. Syst. Evol. Microbiol.">
        <title>Sulfuracidifex tepidarius gen. nov., sp. nov. and transfer of Sulfolobus metallicus Huber and Stetter 1992 to the genus Sulfuracidifex as Sulfuracidifex metallicus comb. nov.</title>
        <authorList>
            <person name="Itoh T."/>
            <person name="Miura T."/>
            <person name="Sakai H.D."/>
            <person name="Kato S."/>
            <person name="Ohkuma M."/>
            <person name="Takashina T."/>
        </authorList>
    </citation>
    <scope>NUCLEOTIDE SEQUENCE [LARGE SCALE GENOMIC DNA]</scope>
    <source>
        <strain evidence="1 3">IC-006</strain>
        <strain evidence="2">IC-007</strain>
    </source>
</reference>
<name>A0A510DRE6_9CREN</name>
<dbReference type="Pfam" id="PF07682">
    <property type="entry name" value="SOR"/>
    <property type="match status" value="1"/>
</dbReference>
<evidence type="ECO:0000313" key="2">
    <source>
        <dbReference type="EMBL" id="BBG25501.1"/>
    </source>
</evidence>
<dbReference type="Gene3D" id="3.30.70.100">
    <property type="match status" value="1"/>
</dbReference>
<dbReference type="GeneID" id="41716532"/>
<accession>A0A510DRE6</accession>
<sequence length="316" mass="36155">MPKPYVAINQVIVKNEPKTFEMFQSVGPKVCMTTARHKGFVGFQNHIEIGVVPMGTRYGAAKMDMLKENTTMGLFQYTMWKDWKDHEEMHKQNWSSLFRLCYSCMSQVVWGPWEPLYEVTMADMPLNTEMTDFTVMVGQKFASGDALSLPPISQPYGKRVVTYGEHVVKEGMEKEFEETLGKLLPMFKRAPGFLGYMVLKEIGASALGSLQLSAKSWHQMLESANGMDVPDPNGNFAPEQARNKPQRYVVHMEWSSTDAAMFGLGRVFLSPEYREIHDQIVDTLVYGPYIRVLNPVMEGSFWREYLNEVNLQKATW</sequence>
<dbReference type="OrthoDB" id="37893at2157"/>
<gene>
    <name evidence="1" type="ORF">IC006_0006</name>
    <name evidence="2" type="ORF">IC007_0006</name>
</gene>
<dbReference type="Proteomes" id="UP000325030">
    <property type="component" value="Chromosome"/>
</dbReference>
<dbReference type="RefSeq" id="WP_054845319.1">
    <property type="nucleotide sequence ID" value="NZ_AP018929.1"/>
</dbReference>
<protein>
    <submittedName>
        <fullName evidence="1">Sulfur oxygenase/reductase</fullName>
    </submittedName>
</protein>
<evidence type="ECO:0000313" key="3">
    <source>
        <dbReference type="Proteomes" id="UP000322983"/>
    </source>
</evidence>
<dbReference type="EMBL" id="AP018930">
    <property type="protein sequence ID" value="BBG25501.1"/>
    <property type="molecule type" value="Genomic_DNA"/>
</dbReference>
<proteinExistence type="predicted"/>
<accession>A0A510DZ53</accession>
<dbReference type="KEGG" id="step:IC006_0006"/>
<dbReference type="SUPFAM" id="SSF54909">
    <property type="entry name" value="Dimeric alpha+beta barrel"/>
    <property type="match status" value="1"/>
</dbReference>
<dbReference type="AlphaFoldDB" id="A0A510DRE6"/>
<keyword evidence="3" id="KW-1185">Reference proteome</keyword>
<dbReference type="InterPro" id="IPR011008">
    <property type="entry name" value="Dimeric_a/b-barrel"/>
</dbReference>
<organism evidence="1 3">
    <name type="scientific">Sulfuracidifex tepidarius</name>
    <dbReference type="NCBI Taxonomy" id="1294262"/>
    <lineage>
        <taxon>Archaea</taxon>
        <taxon>Thermoproteota</taxon>
        <taxon>Thermoprotei</taxon>
        <taxon>Sulfolobales</taxon>
        <taxon>Sulfolobaceae</taxon>
        <taxon>Sulfuracidifex</taxon>
    </lineage>
</organism>
<dbReference type="Proteomes" id="UP000322983">
    <property type="component" value="Chromosome"/>
</dbReference>
<dbReference type="InterPro" id="IPR011661">
    <property type="entry name" value="S_Oase_red"/>
</dbReference>